<accession>A0ABT1TEF5</accession>
<proteinExistence type="predicted"/>
<dbReference type="EMBL" id="JANIBJ010000008">
    <property type="protein sequence ID" value="MCQ8103653.1"/>
    <property type="molecule type" value="Genomic_DNA"/>
</dbReference>
<dbReference type="Proteomes" id="UP001524499">
    <property type="component" value="Unassembled WGS sequence"/>
</dbReference>
<keyword evidence="3" id="KW-1185">Reference proteome</keyword>
<evidence type="ECO:0000313" key="3">
    <source>
        <dbReference type="Proteomes" id="UP001524499"/>
    </source>
</evidence>
<sequence length="94" mass="10913">MNMAMLKTAIPNLEWSIHAGTRFIVGFFVLGVFHFYGKAFSFKSAILLTSIIVILDYLYDYYVEAYRLNFEIILHGIYMLVWGALLGYLTAKRF</sequence>
<feature type="transmembrane region" description="Helical" evidence="1">
    <location>
        <begin position="40"/>
        <end position="60"/>
    </location>
</feature>
<evidence type="ECO:0000256" key="1">
    <source>
        <dbReference type="SAM" id="Phobius"/>
    </source>
</evidence>
<gene>
    <name evidence="2" type="ORF">NP590_06020</name>
</gene>
<name>A0ABT1TEF5_9GAMM</name>
<keyword evidence="1" id="KW-0472">Membrane</keyword>
<protein>
    <submittedName>
        <fullName evidence="2">Uncharacterized protein</fullName>
    </submittedName>
</protein>
<feature type="transmembrane region" description="Helical" evidence="1">
    <location>
        <begin position="72"/>
        <end position="91"/>
    </location>
</feature>
<reference evidence="2 3" key="1">
    <citation type="submission" date="2022-07" db="EMBL/GenBank/DDBJ databases">
        <title>Methylomonas rivi sp. nov., Methylomonas rosea sp. nov., Methylomonas aureus sp. nov. and Methylomonas subterranea sp. nov., four novel methanotrophs isolated from a freshwater creek and the deep terrestrial subsurface.</title>
        <authorList>
            <person name="Abin C."/>
            <person name="Sankaranarayanan K."/>
            <person name="Garner C."/>
            <person name="Sindelar R."/>
            <person name="Kotary K."/>
            <person name="Garner R."/>
            <person name="Barclay S."/>
            <person name="Lawson P."/>
            <person name="Krumholz L."/>
        </authorList>
    </citation>
    <scope>NUCLEOTIDE SEQUENCE [LARGE SCALE GENOMIC DNA]</scope>
    <source>
        <strain evidence="2 3">SURF-2</strain>
    </source>
</reference>
<keyword evidence="1" id="KW-0812">Transmembrane</keyword>
<organism evidence="2 3">
    <name type="scientific">Methylomonas subterranea</name>
    <dbReference type="NCBI Taxonomy" id="2952225"/>
    <lineage>
        <taxon>Bacteria</taxon>
        <taxon>Pseudomonadati</taxon>
        <taxon>Pseudomonadota</taxon>
        <taxon>Gammaproteobacteria</taxon>
        <taxon>Methylococcales</taxon>
        <taxon>Methylococcaceae</taxon>
        <taxon>Methylomonas</taxon>
    </lineage>
</organism>
<comment type="caution">
    <text evidence="2">The sequence shown here is derived from an EMBL/GenBank/DDBJ whole genome shotgun (WGS) entry which is preliminary data.</text>
</comment>
<evidence type="ECO:0000313" key="2">
    <source>
        <dbReference type="EMBL" id="MCQ8103653.1"/>
    </source>
</evidence>
<keyword evidence="1" id="KW-1133">Transmembrane helix</keyword>
<dbReference type="RefSeq" id="WP_256601363.1">
    <property type="nucleotide sequence ID" value="NZ_JANIBJ010000008.1"/>
</dbReference>
<feature type="transmembrane region" description="Helical" evidence="1">
    <location>
        <begin position="15"/>
        <end position="33"/>
    </location>
</feature>